<dbReference type="GO" id="GO:0003676">
    <property type="term" value="F:nucleic acid binding"/>
    <property type="evidence" value="ECO:0007669"/>
    <property type="project" value="InterPro"/>
</dbReference>
<dbReference type="EMBL" id="BMJJ01000005">
    <property type="protein sequence ID" value="GGD20019.1"/>
    <property type="molecule type" value="Genomic_DNA"/>
</dbReference>
<dbReference type="AlphaFoldDB" id="A0A916XXQ5"/>
<keyword evidence="3" id="KW-1185">Reference proteome</keyword>
<dbReference type="GO" id="GO:0008270">
    <property type="term" value="F:zinc ion binding"/>
    <property type="evidence" value="ECO:0007669"/>
    <property type="project" value="InterPro"/>
</dbReference>
<proteinExistence type="predicted"/>
<feature type="domain" description="HNH" evidence="1">
    <location>
        <begin position="109"/>
        <end position="147"/>
    </location>
</feature>
<gene>
    <name evidence="2" type="ORF">GCM10011335_23680</name>
</gene>
<protein>
    <recommendedName>
        <fullName evidence="1">HNH domain-containing protein</fullName>
    </recommendedName>
</protein>
<reference evidence="2" key="2">
    <citation type="submission" date="2020-09" db="EMBL/GenBank/DDBJ databases">
        <authorList>
            <person name="Sun Q."/>
            <person name="Zhou Y."/>
        </authorList>
    </citation>
    <scope>NUCLEOTIDE SEQUENCE</scope>
    <source>
        <strain evidence="2">CGMCC 1.15493</strain>
    </source>
</reference>
<evidence type="ECO:0000313" key="3">
    <source>
        <dbReference type="Proteomes" id="UP000613160"/>
    </source>
</evidence>
<dbReference type="RefSeq" id="WP_188850831.1">
    <property type="nucleotide sequence ID" value="NZ_BMJJ01000005.1"/>
</dbReference>
<accession>A0A916XXQ5</accession>
<sequence length="165" mass="18657">MVRDLEAFKVWLGRRGAEVLATTNAYEVLRVRTSSGVHVVHKNRRGRQTWPSLLSEIVDLYLDGGSPRLSPTARTRRSSRLRQRYSVLITRDGEGCFFCGQPVPKPDEECHRDMAPSVEHLVAITHGGPNHLSNAYLAHSRCNNIAGDISAVEKIRLREKMRGWQ</sequence>
<evidence type="ECO:0000313" key="2">
    <source>
        <dbReference type="EMBL" id="GGD20019.1"/>
    </source>
</evidence>
<dbReference type="Pfam" id="PF01844">
    <property type="entry name" value="HNH"/>
    <property type="match status" value="1"/>
</dbReference>
<dbReference type="Proteomes" id="UP000613160">
    <property type="component" value="Unassembled WGS sequence"/>
</dbReference>
<dbReference type="Gene3D" id="1.10.30.50">
    <property type="match status" value="1"/>
</dbReference>
<comment type="caution">
    <text evidence="2">The sequence shown here is derived from an EMBL/GenBank/DDBJ whole genome shotgun (WGS) entry which is preliminary data.</text>
</comment>
<reference evidence="2" key="1">
    <citation type="journal article" date="2014" name="Int. J. Syst. Evol. Microbiol.">
        <title>Complete genome sequence of Corynebacterium casei LMG S-19264T (=DSM 44701T), isolated from a smear-ripened cheese.</title>
        <authorList>
            <consortium name="US DOE Joint Genome Institute (JGI-PGF)"/>
            <person name="Walter F."/>
            <person name="Albersmeier A."/>
            <person name="Kalinowski J."/>
            <person name="Ruckert C."/>
        </authorList>
    </citation>
    <scope>NUCLEOTIDE SEQUENCE</scope>
    <source>
        <strain evidence="2">CGMCC 1.15493</strain>
    </source>
</reference>
<dbReference type="CDD" id="cd00085">
    <property type="entry name" value="HNHc"/>
    <property type="match status" value="1"/>
</dbReference>
<dbReference type="InterPro" id="IPR002711">
    <property type="entry name" value="HNH"/>
</dbReference>
<dbReference type="GO" id="GO:0004519">
    <property type="term" value="F:endonuclease activity"/>
    <property type="evidence" value="ECO:0007669"/>
    <property type="project" value="InterPro"/>
</dbReference>
<organism evidence="2 3">
    <name type="scientific">Aureimonas glaciei</name>
    <dbReference type="NCBI Taxonomy" id="1776957"/>
    <lineage>
        <taxon>Bacteria</taxon>
        <taxon>Pseudomonadati</taxon>
        <taxon>Pseudomonadota</taxon>
        <taxon>Alphaproteobacteria</taxon>
        <taxon>Hyphomicrobiales</taxon>
        <taxon>Aurantimonadaceae</taxon>
        <taxon>Aureimonas</taxon>
    </lineage>
</organism>
<name>A0A916XXQ5_9HYPH</name>
<dbReference type="InterPro" id="IPR003615">
    <property type="entry name" value="HNH_nuc"/>
</dbReference>
<evidence type="ECO:0000259" key="1">
    <source>
        <dbReference type="Pfam" id="PF01844"/>
    </source>
</evidence>